<dbReference type="Proteomes" id="UP000053611">
    <property type="component" value="Unassembled WGS sequence"/>
</dbReference>
<dbReference type="STRING" id="879819.A0A0J0XM06"/>
<dbReference type="RefSeq" id="XP_018278637.1">
    <property type="nucleotide sequence ID" value="XM_018426178.1"/>
</dbReference>
<keyword evidence="5 7" id="KW-0472">Membrane</keyword>
<dbReference type="EMBL" id="KQ087208">
    <property type="protein sequence ID" value="KLT42146.1"/>
    <property type="molecule type" value="Genomic_DNA"/>
</dbReference>
<dbReference type="GeneID" id="28986781"/>
<name>A0A0J0XM06_9TREE</name>
<feature type="transmembrane region" description="Helical" evidence="7">
    <location>
        <begin position="353"/>
        <end position="383"/>
    </location>
</feature>
<dbReference type="Pfam" id="PF01490">
    <property type="entry name" value="Aa_trans"/>
    <property type="match status" value="1"/>
</dbReference>
<evidence type="ECO:0000259" key="8">
    <source>
        <dbReference type="Pfam" id="PF01490"/>
    </source>
</evidence>
<evidence type="ECO:0000256" key="2">
    <source>
        <dbReference type="ARBA" id="ARBA00008066"/>
    </source>
</evidence>
<feature type="domain" description="Amino acid transporter transmembrane" evidence="8">
    <location>
        <begin position="90"/>
        <end position="449"/>
    </location>
</feature>
<proteinExistence type="inferred from homology"/>
<dbReference type="OrthoDB" id="40134at2759"/>
<organism evidence="9 10">
    <name type="scientific">Cutaneotrichosporon oleaginosum</name>
    <dbReference type="NCBI Taxonomy" id="879819"/>
    <lineage>
        <taxon>Eukaryota</taxon>
        <taxon>Fungi</taxon>
        <taxon>Dikarya</taxon>
        <taxon>Basidiomycota</taxon>
        <taxon>Agaricomycotina</taxon>
        <taxon>Tremellomycetes</taxon>
        <taxon>Trichosporonales</taxon>
        <taxon>Trichosporonaceae</taxon>
        <taxon>Cutaneotrichosporon</taxon>
    </lineage>
</organism>
<protein>
    <recommendedName>
        <fullName evidence="8">Amino acid transporter transmembrane domain-containing protein</fullName>
    </recommendedName>
</protein>
<reference evidence="9 10" key="1">
    <citation type="submission" date="2015-03" db="EMBL/GenBank/DDBJ databases">
        <title>Genomics and transcriptomics of the oil-accumulating basidiomycete yeast T. oleaginosus allow insights into substrate utilization and the diverse evolutionary trajectories of mating systems in fungi.</title>
        <authorList>
            <consortium name="DOE Joint Genome Institute"/>
            <person name="Kourist R."/>
            <person name="Kracht O."/>
            <person name="Bracharz F."/>
            <person name="Lipzen A."/>
            <person name="Nolan M."/>
            <person name="Ohm R."/>
            <person name="Grigoriev I."/>
            <person name="Sun S."/>
            <person name="Heitman J."/>
            <person name="Bruck T."/>
            <person name="Nowrousian M."/>
        </authorList>
    </citation>
    <scope>NUCLEOTIDE SEQUENCE [LARGE SCALE GENOMIC DNA]</scope>
    <source>
        <strain evidence="9 10">IBC0246</strain>
    </source>
</reference>
<feature type="transmembrane region" description="Helical" evidence="7">
    <location>
        <begin position="279"/>
        <end position="300"/>
    </location>
</feature>
<evidence type="ECO:0000256" key="6">
    <source>
        <dbReference type="SAM" id="MobiDB-lite"/>
    </source>
</evidence>
<evidence type="ECO:0000313" key="10">
    <source>
        <dbReference type="Proteomes" id="UP000053611"/>
    </source>
</evidence>
<dbReference type="AlphaFoldDB" id="A0A0J0XM06"/>
<evidence type="ECO:0000256" key="5">
    <source>
        <dbReference type="ARBA" id="ARBA00023136"/>
    </source>
</evidence>
<feature type="transmembrane region" description="Helical" evidence="7">
    <location>
        <begin position="429"/>
        <end position="451"/>
    </location>
</feature>
<evidence type="ECO:0000256" key="3">
    <source>
        <dbReference type="ARBA" id="ARBA00022692"/>
    </source>
</evidence>
<accession>A0A0J0XM06</accession>
<dbReference type="GO" id="GO:0015179">
    <property type="term" value="F:L-amino acid transmembrane transporter activity"/>
    <property type="evidence" value="ECO:0007669"/>
    <property type="project" value="TreeGrafter"/>
</dbReference>
<dbReference type="PANTHER" id="PTHR22950:SF461">
    <property type="entry name" value="AMINO ACID TRANSPORTER TRANSMEMBRANE DOMAIN-CONTAINING PROTEIN"/>
    <property type="match status" value="1"/>
</dbReference>
<comment type="similarity">
    <text evidence="2">Belongs to the amino acid/polyamine transporter 2 family.</text>
</comment>
<comment type="subcellular location">
    <subcellularLocation>
        <location evidence="1">Membrane</location>
        <topology evidence="1">Multi-pass membrane protein</topology>
    </subcellularLocation>
</comment>
<feature type="region of interest" description="Disordered" evidence="6">
    <location>
        <begin position="24"/>
        <end position="61"/>
    </location>
</feature>
<feature type="transmembrane region" description="Helical" evidence="7">
    <location>
        <begin position="203"/>
        <end position="220"/>
    </location>
</feature>
<feature type="transmembrane region" description="Helical" evidence="7">
    <location>
        <begin position="178"/>
        <end position="197"/>
    </location>
</feature>
<feature type="compositionally biased region" description="Low complexity" evidence="6">
    <location>
        <begin position="45"/>
        <end position="61"/>
    </location>
</feature>
<keyword evidence="4 7" id="KW-1133">Transmembrane helix</keyword>
<feature type="transmembrane region" description="Helical" evidence="7">
    <location>
        <begin position="312"/>
        <end position="333"/>
    </location>
</feature>
<evidence type="ECO:0000256" key="7">
    <source>
        <dbReference type="SAM" id="Phobius"/>
    </source>
</evidence>
<gene>
    <name evidence="9" type="ORF">CC85DRAFT_319078</name>
</gene>
<keyword evidence="10" id="KW-1185">Reference proteome</keyword>
<sequence length="545" mass="61002">MVASINAQPIEVYLYYARQERTRENADTRPAPDAPWSMKGHHSKSSSTATTDETLTESTQTCSKLAPTPELLLTEPERETTYRLLRVASWQVVFYLITTDMLGWFTASKAFAQIGYGPGALVYTCFFIFAFAGGQMLWRVYMNVDSEEFPVRSYADLGERTYGPPGKFLLNTLQALQLLFNVGMFIVMQGQALAQIIDFKFCYIALNVFFALAGMLITQIRTIRNMAWLSNINVFVNLSIMFVTAIGIALYDPVPGQSGHVDLSEPIRLHGWLPPGTDWHTQVAACQLAVFSYGGAMIFVEFIAEMRRPADFWKAALCAQFLCYATYMFFGIFGYSMQGQYSAILPTVNMANIAFQAVTNIIGMFCVFAIVSLYAHVGCKLVYRVVLRGYFRAPSLTSRKGGVYWALTVLVYYCAAWALGSAIPNINDINVIVGAVCALQFTFTFPPLLLLGHWMQVDAAAGDVPWEPGMEPYSNRIDAWGNWSRWKRGMARWWFFKLLLLLQFLGSLTLAGLGIYSGVRTAKQSYRLGATTAYSCRAPGQPIHR</sequence>
<evidence type="ECO:0000313" key="9">
    <source>
        <dbReference type="EMBL" id="KLT42146.1"/>
    </source>
</evidence>
<dbReference type="InterPro" id="IPR013057">
    <property type="entry name" value="AA_transpt_TM"/>
</dbReference>
<feature type="transmembrane region" description="Helical" evidence="7">
    <location>
        <begin position="232"/>
        <end position="251"/>
    </location>
</feature>
<evidence type="ECO:0000256" key="1">
    <source>
        <dbReference type="ARBA" id="ARBA00004141"/>
    </source>
</evidence>
<feature type="transmembrane region" description="Helical" evidence="7">
    <location>
        <begin position="494"/>
        <end position="516"/>
    </location>
</feature>
<keyword evidence="3 7" id="KW-0812">Transmembrane</keyword>
<feature type="transmembrane region" description="Helical" evidence="7">
    <location>
        <begin position="87"/>
        <end position="107"/>
    </location>
</feature>
<feature type="transmembrane region" description="Helical" evidence="7">
    <location>
        <begin position="113"/>
        <end position="132"/>
    </location>
</feature>
<evidence type="ECO:0000256" key="4">
    <source>
        <dbReference type="ARBA" id="ARBA00022989"/>
    </source>
</evidence>
<dbReference type="PANTHER" id="PTHR22950">
    <property type="entry name" value="AMINO ACID TRANSPORTER"/>
    <property type="match status" value="1"/>
</dbReference>
<feature type="transmembrane region" description="Helical" evidence="7">
    <location>
        <begin position="403"/>
        <end position="423"/>
    </location>
</feature>
<dbReference type="GO" id="GO:0016020">
    <property type="term" value="C:membrane"/>
    <property type="evidence" value="ECO:0007669"/>
    <property type="project" value="UniProtKB-SubCell"/>
</dbReference>